<dbReference type="Gene3D" id="3.90.470.20">
    <property type="entry name" value="4'-phosphopantetheinyl transferase domain"/>
    <property type="match status" value="2"/>
</dbReference>
<accession>H5WY13</accession>
<dbReference type="InterPro" id="IPR050559">
    <property type="entry name" value="P-Pant_transferase_sf"/>
</dbReference>
<evidence type="ECO:0000256" key="2">
    <source>
        <dbReference type="ARBA" id="ARBA00022679"/>
    </source>
</evidence>
<comment type="similarity">
    <text evidence="1">Belongs to the P-Pant transferase superfamily. Gsp/Sfp/HetI/AcpT family.</text>
</comment>
<keyword evidence="2 4" id="KW-0808">Transferase</keyword>
<evidence type="ECO:0000256" key="1">
    <source>
        <dbReference type="ARBA" id="ARBA00010990"/>
    </source>
</evidence>
<dbReference type="RefSeq" id="WP_009156258.1">
    <property type="nucleotide sequence ID" value="NZ_CM001439.1"/>
</dbReference>
<sequence>MTTCEVWWATPLDEVGDHLALLNDPERQRYEAYRKQADRARFLTARVLAKTLAGRRLGRGPAAIRFDATCSTCGKQHGPPRLPGTGIALSISHAGERVGVAVTGGPAVGLDVESTGRRADEALVSYTLNEAELATWHQLPEMERSAGFFTYWTRKEAAMKAAGKGLIIPLRGLTMSSPGTRPRLLESTDTALDPSKTRMADLDPGPGYRAAVAVLTTDEIEVTERWWSPASSGDGQW</sequence>
<dbReference type="GO" id="GO:0008897">
    <property type="term" value="F:holo-[acyl-carrier-protein] synthase activity"/>
    <property type="evidence" value="ECO:0007669"/>
    <property type="project" value="InterPro"/>
</dbReference>
<dbReference type="AlphaFoldDB" id="H5WY13"/>
<dbReference type="InterPro" id="IPR008278">
    <property type="entry name" value="4-PPantetheinyl_Trfase_dom"/>
</dbReference>
<evidence type="ECO:0000313" key="5">
    <source>
        <dbReference type="Proteomes" id="UP000004926"/>
    </source>
</evidence>
<evidence type="ECO:0000313" key="4">
    <source>
        <dbReference type="EMBL" id="EHR52880.1"/>
    </source>
</evidence>
<dbReference type="OrthoDB" id="190168at2"/>
<gene>
    <name evidence="4" type="ORF">SacmaDRAFT_4706</name>
</gene>
<dbReference type="GO" id="GO:0000287">
    <property type="term" value="F:magnesium ion binding"/>
    <property type="evidence" value="ECO:0007669"/>
    <property type="project" value="InterPro"/>
</dbReference>
<dbReference type="eggNOG" id="COG2091">
    <property type="taxonomic scope" value="Bacteria"/>
</dbReference>
<organism evidence="4 5">
    <name type="scientific">Saccharomonospora marina XMU15</name>
    <dbReference type="NCBI Taxonomy" id="882083"/>
    <lineage>
        <taxon>Bacteria</taxon>
        <taxon>Bacillati</taxon>
        <taxon>Actinomycetota</taxon>
        <taxon>Actinomycetes</taxon>
        <taxon>Pseudonocardiales</taxon>
        <taxon>Pseudonocardiaceae</taxon>
        <taxon>Saccharomonospora</taxon>
    </lineage>
</organism>
<dbReference type="PANTHER" id="PTHR12215">
    <property type="entry name" value="PHOSPHOPANTETHEINE TRANSFERASE"/>
    <property type="match status" value="1"/>
</dbReference>
<dbReference type="Proteomes" id="UP000004926">
    <property type="component" value="Chromosome"/>
</dbReference>
<feature type="domain" description="4'-phosphopantetheinyl transferase" evidence="3">
    <location>
        <begin position="107"/>
        <end position="186"/>
    </location>
</feature>
<keyword evidence="5" id="KW-1185">Reference proteome</keyword>
<dbReference type="PANTHER" id="PTHR12215:SF10">
    <property type="entry name" value="L-AMINOADIPATE-SEMIALDEHYDE DEHYDROGENASE-PHOSPHOPANTETHEINYL TRANSFERASE"/>
    <property type="match status" value="1"/>
</dbReference>
<dbReference type="GO" id="GO:0005829">
    <property type="term" value="C:cytosol"/>
    <property type="evidence" value="ECO:0007669"/>
    <property type="project" value="TreeGrafter"/>
</dbReference>
<dbReference type="InterPro" id="IPR037143">
    <property type="entry name" value="4-PPantetheinyl_Trfase_dom_sf"/>
</dbReference>
<reference evidence="4 5" key="1">
    <citation type="journal article" date="2012" name="Stand. Genomic Sci.">
        <title>Genome sequence of the ocean sediment bacterium Saccharomonospora marina type strain (XMU15(T)).</title>
        <authorList>
            <person name="Klenk H.P."/>
            <person name="Lu M."/>
            <person name="Lucas S."/>
            <person name="Lapidus A."/>
            <person name="Copeland A."/>
            <person name="Pitluck S."/>
            <person name="Goodwin L.A."/>
            <person name="Han C."/>
            <person name="Tapia R."/>
            <person name="Brambilla E.M."/>
            <person name="Potter G."/>
            <person name="Land M."/>
            <person name="Ivanova N."/>
            <person name="Rohde M."/>
            <person name="Goker M."/>
            <person name="Detter J.C."/>
            <person name="Li W.J."/>
            <person name="Kyrpides N.C."/>
            <person name="Woyke T."/>
        </authorList>
    </citation>
    <scope>NUCLEOTIDE SEQUENCE [LARGE SCALE GENOMIC DNA]</scope>
    <source>
        <strain evidence="4 5">XMU15</strain>
    </source>
</reference>
<protein>
    <submittedName>
        <fullName evidence="4">Phosphopantetheinyl transferase</fullName>
    </submittedName>
</protein>
<dbReference type="EMBL" id="CM001439">
    <property type="protein sequence ID" value="EHR52880.1"/>
    <property type="molecule type" value="Genomic_DNA"/>
</dbReference>
<dbReference type="GO" id="GO:0019878">
    <property type="term" value="P:lysine biosynthetic process via aminoadipic acid"/>
    <property type="evidence" value="ECO:0007669"/>
    <property type="project" value="TreeGrafter"/>
</dbReference>
<dbReference type="HOGENOM" id="CLU_057011_2_1_11"/>
<evidence type="ECO:0000259" key="3">
    <source>
        <dbReference type="Pfam" id="PF01648"/>
    </source>
</evidence>
<proteinExistence type="inferred from homology"/>
<dbReference type="Pfam" id="PF01648">
    <property type="entry name" value="ACPS"/>
    <property type="match status" value="1"/>
</dbReference>
<dbReference type="STRING" id="882083.SacmaDRAFT_4706"/>
<dbReference type="SUPFAM" id="SSF56214">
    <property type="entry name" value="4'-phosphopantetheinyl transferase"/>
    <property type="match status" value="2"/>
</dbReference>
<name>H5WY13_9PSEU</name>